<dbReference type="Proteomes" id="UP000774804">
    <property type="component" value="Unassembled WGS sequence"/>
</dbReference>
<dbReference type="Proteomes" id="UP000736787">
    <property type="component" value="Unassembled WGS sequence"/>
</dbReference>
<evidence type="ECO:0000313" key="2">
    <source>
        <dbReference type="EMBL" id="KAG2901090.1"/>
    </source>
</evidence>
<dbReference type="EMBL" id="RCMK01000501">
    <property type="protein sequence ID" value="KAG2925026.1"/>
    <property type="molecule type" value="Genomic_DNA"/>
</dbReference>
<evidence type="ECO:0000313" key="1">
    <source>
        <dbReference type="EMBL" id="KAG2851787.1"/>
    </source>
</evidence>
<keyword evidence="5" id="KW-1185">Reference proteome</keyword>
<proteinExistence type="predicted"/>
<evidence type="ECO:0000313" key="4">
    <source>
        <dbReference type="EMBL" id="RAW35490.1"/>
    </source>
</evidence>
<dbReference type="AlphaFoldDB" id="A0A329SFN9"/>
<name>A0A329SFN9_9STRA</name>
<dbReference type="VEuPathDB" id="FungiDB:PC110_g8206"/>
<dbReference type="OrthoDB" id="128940at2759"/>
<dbReference type="Proteomes" id="UP000735874">
    <property type="component" value="Unassembled WGS sequence"/>
</dbReference>
<evidence type="ECO:0000313" key="3">
    <source>
        <dbReference type="EMBL" id="KAG2925026.1"/>
    </source>
</evidence>
<accession>A0A329SFN9</accession>
<dbReference type="EMBL" id="MJFZ01000167">
    <property type="protein sequence ID" value="RAW35490.1"/>
    <property type="molecule type" value="Genomic_DNA"/>
</dbReference>
<sequence>MKKHSDVLSYRKGRILDVKRAECSTEENVRYYHHNLSNAISKLDLADKPTQIWNCDETGVTAQGNCNERVICPKGMPAYVQRSSHYLQPLDVGVYRPFKSLYNAGVSEYPLTDNGTLPVKDDVGEISKAPFEQAFSGENITRGLCDTGFIPLLLEVMLNKMIGNKPAPNAVTLRYHSMMRRKLDPSTLNVVHLSLKMLLAPELQKRPKGDFVDEKKSGSKLLSYADMLQEKIDTIEETRAKEAAK</sequence>
<gene>
    <name evidence="4" type="ORF">PC110_g8206</name>
    <name evidence="1" type="ORF">PC113_g15595</name>
    <name evidence="2" type="ORF">PC115_g15970</name>
    <name evidence="3" type="ORF">PC117_g15249</name>
</gene>
<dbReference type="Proteomes" id="UP000251314">
    <property type="component" value="Unassembled WGS sequence"/>
</dbReference>
<dbReference type="EMBL" id="RCMI01000675">
    <property type="protein sequence ID" value="KAG2901090.1"/>
    <property type="molecule type" value="Genomic_DNA"/>
</dbReference>
<organism evidence="4 5">
    <name type="scientific">Phytophthora cactorum</name>
    <dbReference type="NCBI Taxonomy" id="29920"/>
    <lineage>
        <taxon>Eukaryota</taxon>
        <taxon>Sar</taxon>
        <taxon>Stramenopiles</taxon>
        <taxon>Oomycota</taxon>
        <taxon>Peronosporomycetes</taxon>
        <taxon>Peronosporales</taxon>
        <taxon>Peronosporaceae</taxon>
        <taxon>Phytophthora</taxon>
    </lineage>
</organism>
<protein>
    <submittedName>
        <fullName evidence="4">Uncharacterized protein</fullName>
    </submittedName>
</protein>
<evidence type="ECO:0000313" key="5">
    <source>
        <dbReference type="Proteomes" id="UP000251314"/>
    </source>
</evidence>
<comment type="caution">
    <text evidence="4">The sequence shown here is derived from an EMBL/GenBank/DDBJ whole genome shotgun (WGS) entry which is preliminary data.</text>
</comment>
<reference evidence="1" key="2">
    <citation type="submission" date="2018-10" db="EMBL/GenBank/DDBJ databases">
        <title>Effector identification in a new, highly contiguous assembly of the strawberry crown rot pathogen Phytophthora cactorum.</title>
        <authorList>
            <person name="Armitage A.D."/>
            <person name="Nellist C.F."/>
            <person name="Bates H."/>
            <person name="Vickerstaff R.J."/>
            <person name="Harrison R.J."/>
        </authorList>
    </citation>
    <scope>NUCLEOTIDE SEQUENCE</scope>
    <source>
        <strain evidence="1">15-7</strain>
        <strain evidence="2">4032</strain>
        <strain evidence="3">4040</strain>
    </source>
</reference>
<reference evidence="4 5" key="1">
    <citation type="submission" date="2018-01" db="EMBL/GenBank/DDBJ databases">
        <title>Draft genome of the strawberry crown rot pathogen Phytophthora cactorum.</title>
        <authorList>
            <person name="Armitage A.D."/>
            <person name="Lysoe E."/>
            <person name="Nellist C.F."/>
            <person name="Harrison R.J."/>
            <person name="Brurberg M.B."/>
        </authorList>
    </citation>
    <scope>NUCLEOTIDE SEQUENCE [LARGE SCALE GENOMIC DNA]</scope>
    <source>
        <strain evidence="4 5">10300</strain>
    </source>
</reference>
<dbReference type="EMBL" id="RCMG01000584">
    <property type="protein sequence ID" value="KAG2851787.1"/>
    <property type="molecule type" value="Genomic_DNA"/>
</dbReference>